<organism evidence="3 4">
    <name type="scientific">Pseudomonas aeruginosa (strain UCBPP-PA14)</name>
    <dbReference type="NCBI Taxonomy" id="208963"/>
    <lineage>
        <taxon>Bacteria</taxon>
        <taxon>Pseudomonadati</taxon>
        <taxon>Pseudomonadota</taxon>
        <taxon>Gammaproteobacteria</taxon>
        <taxon>Pseudomonadales</taxon>
        <taxon>Pseudomonadaceae</taxon>
        <taxon>Pseudomonas</taxon>
    </lineage>
</organism>
<proteinExistence type="predicted"/>
<dbReference type="Pfam" id="PF22495">
    <property type="entry name" value="HTH_92"/>
    <property type="match status" value="1"/>
</dbReference>
<dbReference type="SUPFAM" id="SSF47413">
    <property type="entry name" value="lambda repressor-like DNA-binding domains"/>
    <property type="match status" value="1"/>
</dbReference>
<dbReference type="KEGG" id="pau:PA14_45950"/>
<accession>A0A0H2Z7N2</accession>
<dbReference type="HOGENOM" id="CLU_2772651_0_0_6"/>
<dbReference type="InterPro" id="IPR055172">
    <property type="entry name" value="HTH_RsaL-like"/>
</dbReference>
<protein>
    <submittedName>
        <fullName evidence="3">Regulatory protein RsaL</fullName>
    </submittedName>
</protein>
<dbReference type="AlphaFoldDB" id="A0A0H2Z7N2"/>
<sequence>MASHERTQPQNMAFRAKATRTARRESQETFWSRFGISQSCGSRFENGENLPFPIYLLLHFYIEGQITDRQLADLRGKIRE</sequence>
<dbReference type="BioCyc" id="PAER208963:G1G74-3852-MONOMER"/>
<gene>
    <name evidence="3" type="primary">rsaL</name>
    <name evidence="3" type="ordered locus">PA14_45950</name>
</gene>
<feature type="domain" description="RsaL-like HTH" evidence="2">
    <location>
        <begin position="18"/>
        <end position="61"/>
    </location>
</feature>
<name>A0A0H2Z7N2_PSEAB</name>
<evidence type="ECO:0000313" key="3">
    <source>
        <dbReference type="EMBL" id="ABJ10612.1"/>
    </source>
</evidence>
<dbReference type="GeneID" id="77224269"/>
<reference evidence="3 4" key="1">
    <citation type="journal article" date="2006" name="Genome Biol.">
        <title>Genomic analysis reveals that Pseudomonas aeruginosa virulence is combinatorial.</title>
        <authorList>
            <person name="Lee D.G."/>
            <person name="Urbach J.M."/>
            <person name="Wu G."/>
            <person name="Liberati N.T."/>
            <person name="Feinbaum R.L."/>
            <person name="Miyata S."/>
            <person name="Diggins L.T."/>
            <person name="He J."/>
            <person name="Saucier M."/>
            <person name="Deziel E."/>
            <person name="Friedman L."/>
            <person name="Li L."/>
            <person name="Grills G."/>
            <person name="Montgomery K."/>
            <person name="Kucherlapati R."/>
            <person name="Rahme L.G."/>
            <person name="Ausubel F.M."/>
        </authorList>
    </citation>
    <scope>NUCLEOTIDE SEQUENCE [LARGE SCALE GENOMIC DNA]</scope>
    <source>
        <strain evidence="3 4">UCBPP-PA14</strain>
    </source>
</reference>
<dbReference type="RefSeq" id="WP_003083010.1">
    <property type="nucleotide sequence ID" value="NC_008463.1"/>
</dbReference>
<dbReference type="SMR" id="A0A0H2Z7N2"/>
<evidence type="ECO:0000256" key="1">
    <source>
        <dbReference type="SAM" id="MobiDB-lite"/>
    </source>
</evidence>
<dbReference type="Proteomes" id="UP000000653">
    <property type="component" value="Chromosome"/>
</dbReference>
<dbReference type="InterPro" id="IPR010982">
    <property type="entry name" value="Lambda_DNA-bd_dom_sf"/>
</dbReference>
<evidence type="ECO:0000313" key="4">
    <source>
        <dbReference type="Proteomes" id="UP000000653"/>
    </source>
</evidence>
<feature type="region of interest" description="Disordered" evidence="1">
    <location>
        <begin position="1"/>
        <end position="23"/>
    </location>
</feature>
<dbReference type="EMBL" id="CP000438">
    <property type="protein sequence ID" value="ABJ10612.1"/>
    <property type="molecule type" value="Genomic_DNA"/>
</dbReference>
<dbReference type="GO" id="GO:0003677">
    <property type="term" value="F:DNA binding"/>
    <property type="evidence" value="ECO:0007669"/>
    <property type="project" value="InterPro"/>
</dbReference>
<evidence type="ECO:0000259" key="2">
    <source>
        <dbReference type="Pfam" id="PF22495"/>
    </source>
</evidence>